<sequence>MYQSWRSNTLLILTFSHPEDCTEFTTTTCVPCSGSSYTSQPNNLLSCLPCLPCDHGKVKTVCTRQSDAVCEPLEGFYCTDHRSGGCIQATEHSKCSPGEYIQQTEGTFSNGSLHTCQTHSQCEDQGLIVIKPGSNSSDAECGNKSSPALISGVTAGLIVVAAAAAVAAVIIFFRRIYKNIKKNSSRSLRERERERESSRSCCFSISSRSLREREREYSRSRSTYFSNQRVK</sequence>
<dbReference type="GO" id="GO:0009897">
    <property type="term" value="C:external side of plasma membrane"/>
    <property type="evidence" value="ECO:0007669"/>
    <property type="project" value="TreeGrafter"/>
</dbReference>
<dbReference type="PROSITE" id="PS50050">
    <property type="entry name" value="TNFR_NGFR_2"/>
    <property type="match status" value="1"/>
</dbReference>
<proteinExistence type="predicted"/>
<accession>A0A8B9GWY6</accession>
<dbReference type="Gene3D" id="2.10.50.10">
    <property type="entry name" value="Tumor Necrosis Factor Receptor, subunit A, domain 2"/>
    <property type="match status" value="3"/>
</dbReference>
<dbReference type="PANTHER" id="PTHR46838">
    <property type="entry name" value="TUMOR NECROSIS FACTOR RECEPTOR SUPERFAMILY MEMBER 14"/>
    <property type="match status" value="1"/>
</dbReference>
<keyword evidence="2" id="KW-1133">Transmembrane helix</keyword>
<keyword evidence="2" id="KW-0812">Transmembrane</keyword>
<evidence type="ECO:0000313" key="5">
    <source>
        <dbReference type="Proteomes" id="UP000694621"/>
    </source>
</evidence>
<protein>
    <recommendedName>
        <fullName evidence="3">TNFR-Cys domain-containing protein</fullName>
    </recommendedName>
</protein>
<dbReference type="SMART" id="SM00208">
    <property type="entry name" value="TNFR"/>
    <property type="match status" value="2"/>
</dbReference>
<evidence type="ECO:0000313" key="4">
    <source>
        <dbReference type="Ensembl" id="ENSAMXP00005004602.1"/>
    </source>
</evidence>
<dbReference type="GO" id="GO:0050830">
    <property type="term" value="P:defense response to Gram-positive bacterium"/>
    <property type="evidence" value="ECO:0007669"/>
    <property type="project" value="TreeGrafter"/>
</dbReference>
<dbReference type="Ensembl" id="ENSAMXT00005005263.1">
    <property type="protein sequence ID" value="ENSAMXP00005004602.1"/>
    <property type="gene ID" value="ENSAMXG00005002870.1"/>
</dbReference>
<name>A0A8B9GWY6_ASTMX</name>
<dbReference type="GO" id="GO:2000406">
    <property type="term" value="P:positive regulation of T cell migration"/>
    <property type="evidence" value="ECO:0007669"/>
    <property type="project" value="TreeGrafter"/>
</dbReference>
<dbReference type="InterPro" id="IPR001368">
    <property type="entry name" value="TNFR/NGFR_Cys_rich_reg"/>
</dbReference>
<dbReference type="AlphaFoldDB" id="A0A8B9GWY6"/>
<dbReference type="PANTHER" id="PTHR46838:SF1">
    <property type="entry name" value="TUMOR NECROSIS FACTOR RECEPTOR SUPERFAMILY MEMBER 14"/>
    <property type="match status" value="1"/>
</dbReference>
<evidence type="ECO:0000256" key="2">
    <source>
        <dbReference type="SAM" id="Phobius"/>
    </source>
</evidence>
<comment type="caution">
    <text evidence="1">Lacks conserved residue(s) required for the propagation of feature annotation.</text>
</comment>
<reference evidence="4" key="1">
    <citation type="submission" date="2025-08" db="UniProtKB">
        <authorList>
            <consortium name="Ensembl"/>
        </authorList>
    </citation>
    <scope>IDENTIFICATION</scope>
</reference>
<keyword evidence="2" id="KW-0472">Membrane</keyword>
<keyword evidence="1" id="KW-1015">Disulfide bond</keyword>
<dbReference type="Proteomes" id="UP000694621">
    <property type="component" value="Unplaced"/>
</dbReference>
<dbReference type="GO" id="GO:0046642">
    <property type="term" value="P:negative regulation of alpha-beta T cell proliferation"/>
    <property type="evidence" value="ECO:0007669"/>
    <property type="project" value="TreeGrafter"/>
</dbReference>
<feature type="domain" description="TNFR-Cys" evidence="3">
    <location>
        <begin position="31"/>
        <end position="70"/>
    </location>
</feature>
<organism evidence="4 5">
    <name type="scientific">Astyanax mexicanus</name>
    <name type="common">Blind cave fish</name>
    <name type="synonym">Astyanax fasciatus mexicanus</name>
    <dbReference type="NCBI Taxonomy" id="7994"/>
    <lineage>
        <taxon>Eukaryota</taxon>
        <taxon>Metazoa</taxon>
        <taxon>Chordata</taxon>
        <taxon>Craniata</taxon>
        <taxon>Vertebrata</taxon>
        <taxon>Euteleostomi</taxon>
        <taxon>Actinopterygii</taxon>
        <taxon>Neopterygii</taxon>
        <taxon>Teleostei</taxon>
        <taxon>Ostariophysi</taxon>
        <taxon>Characiformes</taxon>
        <taxon>Characoidei</taxon>
        <taxon>Acestrorhamphidae</taxon>
        <taxon>Acestrorhamphinae</taxon>
        <taxon>Astyanax</taxon>
    </lineage>
</organism>
<evidence type="ECO:0000259" key="3">
    <source>
        <dbReference type="PROSITE" id="PS50050"/>
    </source>
</evidence>
<dbReference type="GO" id="GO:0002720">
    <property type="term" value="P:positive regulation of cytokine production involved in immune response"/>
    <property type="evidence" value="ECO:0007669"/>
    <property type="project" value="TreeGrafter"/>
</dbReference>
<dbReference type="PROSITE" id="PS00652">
    <property type="entry name" value="TNFR_NGFR_1"/>
    <property type="match status" value="1"/>
</dbReference>
<dbReference type="Pfam" id="PF00020">
    <property type="entry name" value="TNFR_c6"/>
    <property type="match status" value="2"/>
</dbReference>
<dbReference type="GO" id="GO:0050829">
    <property type="term" value="P:defense response to Gram-negative bacterium"/>
    <property type="evidence" value="ECO:0007669"/>
    <property type="project" value="TreeGrafter"/>
</dbReference>
<feature type="repeat" description="TNFR-Cys" evidence="1">
    <location>
        <begin position="31"/>
        <end position="70"/>
    </location>
</feature>
<evidence type="ECO:0000256" key="1">
    <source>
        <dbReference type="PROSITE-ProRule" id="PRU00206"/>
    </source>
</evidence>
<feature type="transmembrane region" description="Helical" evidence="2">
    <location>
        <begin position="148"/>
        <end position="173"/>
    </location>
</feature>
<feature type="disulfide bond" evidence="1">
    <location>
        <begin position="32"/>
        <end position="47"/>
    </location>
</feature>